<feature type="region of interest" description="Disordered" evidence="13">
    <location>
        <begin position="1"/>
        <end position="21"/>
    </location>
</feature>
<feature type="transmembrane region" description="Helical" evidence="14">
    <location>
        <begin position="154"/>
        <end position="174"/>
    </location>
</feature>
<evidence type="ECO:0000256" key="6">
    <source>
        <dbReference type="ARBA" id="ARBA00022723"/>
    </source>
</evidence>
<evidence type="ECO:0000256" key="9">
    <source>
        <dbReference type="ARBA" id="ARBA00023002"/>
    </source>
</evidence>
<evidence type="ECO:0000256" key="2">
    <source>
        <dbReference type="ARBA" id="ARBA00004141"/>
    </source>
</evidence>
<feature type="transmembrane region" description="Helical" evidence="14">
    <location>
        <begin position="115"/>
        <end position="134"/>
    </location>
</feature>
<dbReference type="PRINTS" id="PR00410">
    <property type="entry name" value="PHEHYDRXLASE"/>
</dbReference>
<dbReference type="InterPro" id="IPR013112">
    <property type="entry name" value="FAD-bd_8"/>
</dbReference>
<accession>A0A5E9FV29</accession>
<evidence type="ECO:0000256" key="13">
    <source>
        <dbReference type="SAM" id="MobiDB-lite"/>
    </source>
</evidence>
<dbReference type="PROSITE" id="PS51384">
    <property type="entry name" value="FAD_FR"/>
    <property type="match status" value="1"/>
</dbReference>
<comment type="subcellular location">
    <subcellularLocation>
        <location evidence="2">Membrane</location>
        <topology evidence="2">Multi-pass membrane protein</topology>
    </subcellularLocation>
</comment>
<dbReference type="InterPro" id="IPR013130">
    <property type="entry name" value="Fe3_Rdtase_TM_dom"/>
</dbReference>
<evidence type="ECO:0000256" key="12">
    <source>
        <dbReference type="ARBA" id="ARBA00023136"/>
    </source>
</evidence>
<dbReference type="InterPro" id="IPR050415">
    <property type="entry name" value="MRET"/>
</dbReference>
<evidence type="ECO:0000256" key="4">
    <source>
        <dbReference type="ARBA" id="ARBA00022692"/>
    </source>
</evidence>
<evidence type="ECO:0000256" key="1">
    <source>
        <dbReference type="ARBA" id="ARBA00001974"/>
    </source>
</evidence>
<keyword evidence="11" id="KW-0411">Iron-sulfur</keyword>
<protein>
    <submittedName>
        <fullName evidence="16">Predicted ferric reductase</fullName>
    </submittedName>
</protein>
<keyword evidence="12 14" id="KW-0472">Membrane</keyword>
<feature type="transmembrane region" description="Helical" evidence="14">
    <location>
        <begin position="71"/>
        <end position="94"/>
    </location>
</feature>
<dbReference type="InterPro" id="IPR017927">
    <property type="entry name" value="FAD-bd_FR_type"/>
</dbReference>
<evidence type="ECO:0000313" key="16">
    <source>
        <dbReference type="EMBL" id="SDM81725.1"/>
    </source>
</evidence>
<dbReference type="GO" id="GO:0050660">
    <property type="term" value="F:flavin adenine dinucleotide binding"/>
    <property type="evidence" value="ECO:0007669"/>
    <property type="project" value="TreeGrafter"/>
</dbReference>
<keyword evidence="7" id="KW-0274">FAD</keyword>
<dbReference type="SUPFAM" id="SSF52343">
    <property type="entry name" value="Ferredoxin reductase-like, C-terminal NADP-linked domain"/>
    <property type="match status" value="1"/>
</dbReference>
<dbReference type="GO" id="GO:0046872">
    <property type="term" value="F:metal ion binding"/>
    <property type="evidence" value="ECO:0007669"/>
    <property type="project" value="UniProtKB-KW"/>
</dbReference>
<evidence type="ECO:0000256" key="11">
    <source>
        <dbReference type="ARBA" id="ARBA00023014"/>
    </source>
</evidence>
<dbReference type="PANTHER" id="PTHR47354">
    <property type="entry name" value="NADH OXIDOREDUCTASE HCR"/>
    <property type="match status" value="1"/>
</dbReference>
<evidence type="ECO:0000256" key="14">
    <source>
        <dbReference type="SAM" id="Phobius"/>
    </source>
</evidence>
<keyword evidence="4 14" id="KW-0812">Transmembrane</keyword>
<dbReference type="GO" id="GO:0051537">
    <property type="term" value="F:2 iron, 2 sulfur cluster binding"/>
    <property type="evidence" value="ECO:0007669"/>
    <property type="project" value="UniProtKB-KW"/>
</dbReference>
<dbReference type="Gene3D" id="2.40.30.10">
    <property type="entry name" value="Translation factors"/>
    <property type="match status" value="1"/>
</dbReference>
<keyword evidence="5" id="KW-0001">2Fe-2S</keyword>
<dbReference type="Pfam" id="PF08022">
    <property type="entry name" value="FAD_binding_8"/>
    <property type="match status" value="1"/>
</dbReference>
<dbReference type="CDD" id="cd06198">
    <property type="entry name" value="FNR_like_3"/>
    <property type="match status" value="1"/>
</dbReference>
<dbReference type="GO" id="GO:0016020">
    <property type="term" value="C:membrane"/>
    <property type="evidence" value="ECO:0007669"/>
    <property type="project" value="UniProtKB-SubCell"/>
</dbReference>
<keyword evidence="3" id="KW-0285">Flavoprotein</keyword>
<keyword evidence="9" id="KW-0560">Oxidoreductase</keyword>
<dbReference type="Proteomes" id="UP000199639">
    <property type="component" value="Unassembled WGS sequence"/>
</dbReference>
<dbReference type="Pfam" id="PF01794">
    <property type="entry name" value="Ferric_reduct"/>
    <property type="match status" value="1"/>
</dbReference>
<dbReference type="RefSeq" id="WP_241983016.1">
    <property type="nucleotide sequence ID" value="NZ_FNIB01000002.1"/>
</dbReference>
<dbReference type="AlphaFoldDB" id="A0A5E9FV29"/>
<evidence type="ECO:0000256" key="8">
    <source>
        <dbReference type="ARBA" id="ARBA00022989"/>
    </source>
</evidence>
<feature type="transmembrane region" description="Helical" evidence="14">
    <location>
        <begin position="186"/>
        <end position="204"/>
    </location>
</feature>
<dbReference type="GO" id="GO:0016491">
    <property type="term" value="F:oxidoreductase activity"/>
    <property type="evidence" value="ECO:0007669"/>
    <property type="project" value="UniProtKB-KW"/>
</dbReference>
<dbReference type="SUPFAM" id="SSF63380">
    <property type="entry name" value="Riboflavin synthase domain-like"/>
    <property type="match status" value="1"/>
</dbReference>
<comment type="cofactor">
    <cofactor evidence="1">
        <name>FAD</name>
        <dbReference type="ChEBI" id="CHEBI:57692"/>
    </cofactor>
</comment>
<feature type="transmembrane region" description="Helical" evidence="14">
    <location>
        <begin position="37"/>
        <end position="59"/>
    </location>
</feature>
<sequence length="474" mass="51837">MSLDTRTNRTGQAPTRRTRTALQHPAYQKRMRLADSLQILCVASVAIVIAIFLADGGAAKFSAPADAFTSLGIVAGLVGTDLLLVMLVLAARLPPIDRAFGHDQAMAVHQSLGKPALYLILGHAALLITGYALAENVNVFVEVWNMFTTLPDMPLAFLGLALMLGVVITSLVVVRRKFRYEAWHAVHLLAYLSVLGAIPHQLSVGNLLSEGAIARYYWLALYVAVAGSIIVFRFLLPVSRSLRHQLIVDRIDAVAPGVVSITLTGRQLDKLRATSGQFFVWRFWSHGLWWQAHPFSLSSAPSERGLRITVRGLGDASQQLPQLKRGTRVSFEGPYGLFTENARTSPRVVLIAAGIGVAPIRSLLETVSFAPGNATVLLRSHSLGDTYLVDELTDLCRVRGAELRIIAGKRPKGVSTWLPADAARAGITLRKIVPELLHCDIYICGPRPWTDAVVRDARAGGVPKKQIHYERFDW</sequence>
<keyword evidence="10" id="KW-0408">Iron</keyword>
<dbReference type="InterPro" id="IPR039261">
    <property type="entry name" value="FNR_nucleotide-bd"/>
</dbReference>
<feature type="domain" description="FAD-binding FR-type" evidence="15">
    <location>
        <begin position="241"/>
        <end position="341"/>
    </location>
</feature>
<name>A0A5E9FV29_9MICO</name>
<organism evidence="16 17">
    <name type="scientific">Cryobacterium flavum</name>
    <dbReference type="NCBI Taxonomy" id="1424659"/>
    <lineage>
        <taxon>Bacteria</taxon>
        <taxon>Bacillati</taxon>
        <taxon>Actinomycetota</taxon>
        <taxon>Actinomycetes</taxon>
        <taxon>Micrococcales</taxon>
        <taxon>Microbacteriaceae</taxon>
        <taxon>Cryobacterium</taxon>
    </lineage>
</organism>
<proteinExistence type="predicted"/>
<dbReference type="EMBL" id="FNIB01000002">
    <property type="protein sequence ID" value="SDM81725.1"/>
    <property type="molecule type" value="Genomic_DNA"/>
</dbReference>
<dbReference type="STRING" id="1424659.SAMN05216368_102309"/>
<evidence type="ECO:0000256" key="3">
    <source>
        <dbReference type="ARBA" id="ARBA00022630"/>
    </source>
</evidence>
<dbReference type="InterPro" id="IPR017938">
    <property type="entry name" value="Riboflavin_synthase-like_b-brl"/>
</dbReference>
<evidence type="ECO:0000256" key="10">
    <source>
        <dbReference type="ARBA" id="ARBA00023004"/>
    </source>
</evidence>
<keyword evidence="6" id="KW-0479">Metal-binding</keyword>
<gene>
    <name evidence="16" type="ORF">SAMN05216368_102309</name>
</gene>
<feature type="compositionally biased region" description="Polar residues" evidence="13">
    <location>
        <begin position="1"/>
        <end position="15"/>
    </location>
</feature>
<keyword evidence="8 14" id="KW-1133">Transmembrane helix</keyword>
<feature type="transmembrane region" description="Helical" evidence="14">
    <location>
        <begin position="216"/>
        <end position="236"/>
    </location>
</feature>
<dbReference type="Gene3D" id="3.40.50.80">
    <property type="entry name" value="Nucleotide-binding domain of ferredoxin-NADP reductase (FNR) module"/>
    <property type="match status" value="1"/>
</dbReference>
<reference evidence="16 17" key="1">
    <citation type="submission" date="2016-10" db="EMBL/GenBank/DDBJ databases">
        <authorList>
            <person name="Varghese N."/>
            <person name="Submissions S."/>
        </authorList>
    </citation>
    <scope>NUCLEOTIDE SEQUENCE [LARGE SCALE GENOMIC DNA]</scope>
    <source>
        <strain evidence="16 17">CGMCC 1.11215</strain>
    </source>
</reference>
<evidence type="ECO:0000256" key="5">
    <source>
        <dbReference type="ARBA" id="ARBA00022714"/>
    </source>
</evidence>
<evidence type="ECO:0000259" key="15">
    <source>
        <dbReference type="PROSITE" id="PS51384"/>
    </source>
</evidence>
<dbReference type="PANTHER" id="PTHR47354:SF8">
    <property type="entry name" value="1,2-PHENYLACETYL-COA EPOXIDASE, SUBUNIT E"/>
    <property type="match status" value="1"/>
</dbReference>
<evidence type="ECO:0000313" key="17">
    <source>
        <dbReference type="Proteomes" id="UP000199639"/>
    </source>
</evidence>
<evidence type="ECO:0000256" key="7">
    <source>
        <dbReference type="ARBA" id="ARBA00022827"/>
    </source>
</evidence>